<feature type="domain" description="Tn3 transposase DDE" evidence="1">
    <location>
        <begin position="1"/>
        <end position="45"/>
    </location>
</feature>
<sequence>MVIFHNTLDIAEAVRQLLAEGRGIDPLDLALISPYLTEHIMRFGENSTYELGITPDDYDAQLDVSVRNRTSAPAAGVARLRRCAGRTGCPADTAGPPPILQRSLVCLVARLFAGLGMDGDLGDVRA</sequence>
<organism evidence="2 3">
    <name type="scientific">Streptomyces coacervatus</name>
    <dbReference type="NCBI Taxonomy" id="647381"/>
    <lineage>
        <taxon>Bacteria</taxon>
        <taxon>Bacillati</taxon>
        <taxon>Actinomycetota</taxon>
        <taxon>Actinomycetes</taxon>
        <taxon>Kitasatosporales</taxon>
        <taxon>Streptomycetaceae</taxon>
        <taxon>Streptomyces</taxon>
    </lineage>
</organism>
<dbReference type="Proteomes" id="UP001501009">
    <property type="component" value="Unassembled WGS sequence"/>
</dbReference>
<dbReference type="Pfam" id="PF01526">
    <property type="entry name" value="DDE_Tnp_Tn3"/>
    <property type="match status" value="1"/>
</dbReference>
<comment type="caution">
    <text evidence="2">The sequence shown here is derived from an EMBL/GenBank/DDBJ whole genome shotgun (WGS) entry which is preliminary data.</text>
</comment>
<reference evidence="3" key="1">
    <citation type="journal article" date="2019" name="Int. J. Syst. Evol. Microbiol.">
        <title>The Global Catalogue of Microorganisms (GCM) 10K type strain sequencing project: providing services to taxonomists for standard genome sequencing and annotation.</title>
        <authorList>
            <consortium name="The Broad Institute Genomics Platform"/>
            <consortium name="The Broad Institute Genome Sequencing Center for Infectious Disease"/>
            <person name="Wu L."/>
            <person name="Ma J."/>
        </authorList>
    </citation>
    <scope>NUCLEOTIDE SEQUENCE [LARGE SCALE GENOMIC DNA]</scope>
    <source>
        <strain evidence="3">JCM 17138</strain>
    </source>
</reference>
<proteinExistence type="predicted"/>
<name>A0ABP7HMG9_9ACTN</name>
<dbReference type="EMBL" id="BAABDE010000017">
    <property type="protein sequence ID" value="GAA3799526.1"/>
    <property type="molecule type" value="Genomic_DNA"/>
</dbReference>
<dbReference type="InterPro" id="IPR002513">
    <property type="entry name" value="Tn3_Tnp_DDE_dom"/>
</dbReference>
<gene>
    <name evidence="2" type="ORF">GCM10022403_036970</name>
</gene>
<keyword evidence="3" id="KW-1185">Reference proteome</keyword>
<protein>
    <recommendedName>
        <fullName evidence="1">Tn3 transposase DDE domain-containing protein</fullName>
    </recommendedName>
</protein>
<evidence type="ECO:0000313" key="2">
    <source>
        <dbReference type="EMBL" id="GAA3799526.1"/>
    </source>
</evidence>
<evidence type="ECO:0000259" key="1">
    <source>
        <dbReference type="Pfam" id="PF01526"/>
    </source>
</evidence>
<accession>A0ABP7HMG9</accession>
<evidence type="ECO:0000313" key="3">
    <source>
        <dbReference type="Proteomes" id="UP001501009"/>
    </source>
</evidence>